<dbReference type="AlphaFoldDB" id="A0A7R8VJP3"/>
<sequence length="326" mass="35617">MKGVLRRGLEILESVGTRVRCRVIRCHCCYLCIVHISIATGTSSVTCDDFSLATRTLSEFDLLINGACTGGHVVLVTVLAIDWSIGNGEVKVLISPGCIKNGFPCDQYGFPIHSSQNGGLPFPELIVLYKQACPNVTCALRLSRRFVQGPLHSHASCFITLTPVEPVPSARISAELRKEVVPGGGRSSHGVLLTPEEAVMALFLQPASGRNESSGVKHDQLPGMRDLPNSLNIRVGGGEGRGYNITWGFNCDVNALNLFGTTQHPRDCRRDVKCLVEVIAHRHSTVYVRCQNSSNMVAVKVLFRAPRQRQMHEGGVSRSQQHHRSN</sequence>
<proteinExistence type="predicted"/>
<gene>
    <name evidence="1" type="ORF">TDIB3V08_LOCUS6071</name>
</gene>
<protein>
    <submittedName>
        <fullName evidence="1">Uncharacterized protein</fullName>
    </submittedName>
</protein>
<accession>A0A7R8VJP3</accession>
<reference evidence="1" key="1">
    <citation type="submission" date="2020-11" db="EMBL/GenBank/DDBJ databases">
        <authorList>
            <person name="Tran Van P."/>
        </authorList>
    </citation>
    <scope>NUCLEOTIDE SEQUENCE</scope>
</reference>
<evidence type="ECO:0000313" key="1">
    <source>
        <dbReference type="EMBL" id="CAD7199827.1"/>
    </source>
</evidence>
<dbReference type="EMBL" id="OA567069">
    <property type="protein sequence ID" value="CAD7199827.1"/>
    <property type="molecule type" value="Genomic_DNA"/>
</dbReference>
<organism evidence="1">
    <name type="scientific">Timema douglasi</name>
    <name type="common">Walking stick</name>
    <dbReference type="NCBI Taxonomy" id="61478"/>
    <lineage>
        <taxon>Eukaryota</taxon>
        <taxon>Metazoa</taxon>
        <taxon>Ecdysozoa</taxon>
        <taxon>Arthropoda</taxon>
        <taxon>Hexapoda</taxon>
        <taxon>Insecta</taxon>
        <taxon>Pterygota</taxon>
        <taxon>Neoptera</taxon>
        <taxon>Polyneoptera</taxon>
        <taxon>Phasmatodea</taxon>
        <taxon>Timematodea</taxon>
        <taxon>Timematoidea</taxon>
        <taxon>Timematidae</taxon>
        <taxon>Timema</taxon>
    </lineage>
</organism>
<name>A0A7R8VJP3_TIMDO</name>